<keyword evidence="2" id="KW-1185">Reference proteome</keyword>
<proteinExistence type="predicted"/>
<dbReference type="EMBL" id="CP024081">
    <property type="protein sequence ID" value="AVU77389.1"/>
    <property type="molecule type" value="Genomic_DNA"/>
</dbReference>
<evidence type="ECO:0000313" key="1">
    <source>
        <dbReference type="EMBL" id="AVU77389.1"/>
    </source>
</evidence>
<name>A0ABM6UII5_9PSED</name>
<sequence length="110" mass="12349">MKPLPNLDDHAVVRLSRQGGVAAMPGLTRPREIDFAQCDLDQRTRICSVLEGCLPLDSAAPGRGDQRFFRIEVRYRANDQDDEMVLQVPEDQAPGELVRLWDKGEVSSKD</sequence>
<dbReference type="RefSeq" id="WP_047227614.1">
    <property type="nucleotide sequence ID" value="NZ_CP024081.1"/>
</dbReference>
<dbReference type="Pfam" id="PF20242">
    <property type="entry name" value="Emfourin"/>
    <property type="match status" value="1"/>
</dbReference>
<dbReference type="InterPro" id="IPR049457">
    <property type="entry name" value="Emfourin"/>
</dbReference>
<accession>A0ABM6UII5</accession>
<reference evidence="1 2" key="1">
    <citation type="journal article" date="2018" name="Front. Microbiol.">
        <title>Pseudomonas rhizophila S211, a New Plant Growth-Promoting Rhizobacterium with Potential in Pesticide-Bioremediation.</title>
        <authorList>
            <person name="Hassen W."/>
            <person name="Neifar M."/>
            <person name="Cherif H."/>
            <person name="Najjari A."/>
            <person name="Chouchane H."/>
            <person name="Driouich R.C."/>
            <person name="Salah A."/>
            <person name="Naili F."/>
            <person name="Mosbah A."/>
            <person name="Souissi Y."/>
            <person name="Raddadi N."/>
            <person name="Ouzari H.I."/>
            <person name="Fava F."/>
            <person name="Cherif A."/>
        </authorList>
    </citation>
    <scope>NUCLEOTIDE SEQUENCE [LARGE SCALE GENOMIC DNA]</scope>
    <source>
        <strain evidence="1 2">S211</strain>
    </source>
</reference>
<gene>
    <name evidence="1" type="ORF">CRX69_20235</name>
</gene>
<organism evidence="1 2">
    <name type="scientific">Pseudomonas rhizophila</name>
    <dbReference type="NCBI Taxonomy" id="2045200"/>
    <lineage>
        <taxon>Bacteria</taxon>
        <taxon>Pseudomonadati</taxon>
        <taxon>Pseudomonadota</taxon>
        <taxon>Gammaproteobacteria</taxon>
        <taxon>Pseudomonadales</taxon>
        <taxon>Pseudomonadaceae</taxon>
        <taxon>Pseudomonas</taxon>
    </lineage>
</organism>
<dbReference type="Proteomes" id="UP000241936">
    <property type="component" value="Chromosome"/>
</dbReference>
<protein>
    <submittedName>
        <fullName evidence="1">Uncharacterized protein</fullName>
    </submittedName>
</protein>
<evidence type="ECO:0000313" key="2">
    <source>
        <dbReference type="Proteomes" id="UP000241936"/>
    </source>
</evidence>